<comment type="caution">
    <text evidence="4">The sequence shown here is derived from an EMBL/GenBank/DDBJ whole genome shotgun (WGS) entry which is preliminary data.</text>
</comment>
<gene>
    <name evidence="4" type="ORF">H9754_06055</name>
</gene>
<dbReference type="GO" id="GO:0003677">
    <property type="term" value="F:DNA binding"/>
    <property type="evidence" value="ECO:0007669"/>
    <property type="project" value="UniProtKB-KW"/>
</dbReference>
<dbReference type="Gene3D" id="1.10.10.10">
    <property type="entry name" value="Winged helix-like DNA-binding domain superfamily/Winged helix DNA-binding domain"/>
    <property type="match status" value="1"/>
</dbReference>
<keyword evidence="2" id="KW-0804">Transcription</keyword>
<dbReference type="AlphaFoldDB" id="A0A9D2T9D0"/>
<dbReference type="InterPro" id="IPR037171">
    <property type="entry name" value="NagB/RpiA_transferase-like"/>
</dbReference>
<protein>
    <submittedName>
        <fullName evidence="4">DeoR/GlpR family DNA-binding transcription regulator</fullName>
    </submittedName>
</protein>
<dbReference type="InterPro" id="IPR036388">
    <property type="entry name" value="WH-like_DNA-bd_sf"/>
</dbReference>
<evidence type="ECO:0000259" key="3">
    <source>
        <dbReference type="PROSITE" id="PS51000"/>
    </source>
</evidence>
<name>A0A9D2T9D0_9FIRM</name>
<dbReference type="SMART" id="SM01134">
    <property type="entry name" value="DeoRC"/>
    <property type="match status" value="1"/>
</dbReference>
<dbReference type="Pfam" id="PF08220">
    <property type="entry name" value="HTH_DeoR"/>
    <property type="match status" value="1"/>
</dbReference>
<reference evidence="4" key="1">
    <citation type="journal article" date="2021" name="PeerJ">
        <title>Extensive microbial diversity within the chicken gut microbiome revealed by metagenomics and culture.</title>
        <authorList>
            <person name="Gilroy R."/>
            <person name="Ravi A."/>
            <person name="Getino M."/>
            <person name="Pursley I."/>
            <person name="Horton D.L."/>
            <person name="Alikhan N.F."/>
            <person name="Baker D."/>
            <person name="Gharbi K."/>
            <person name="Hall N."/>
            <person name="Watson M."/>
            <person name="Adriaenssens E.M."/>
            <person name="Foster-Nyarko E."/>
            <person name="Jarju S."/>
            <person name="Secka A."/>
            <person name="Antonio M."/>
            <person name="Oren A."/>
            <person name="Chaudhuri R.R."/>
            <person name="La Ragione R."/>
            <person name="Hildebrand F."/>
            <person name="Pallen M.J."/>
        </authorList>
    </citation>
    <scope>NUCLEOTIDE SEQUENCE</scope>
    <source>
        <strain evidence="4">ChiSjej3B21-8574</strain>
    </source>
</reference>
<dbReference type="Proteomes" id="UP000823904">
    <property type="component" value="Unassembled WGS sequence"/>
</dbReference>
<dbReference type="InterPro" id="IPR036390">
    <property type="entry name" value="WH_DNA-bd_sf"/>
</dbReference>
<feature type="domain" description="HTH deoR-type" evidence="3">
    <location>
        <begin position="5"/>
        <end position="60"/>
    </location>
</feature>
<reference evidence="4" key="2">
    <citation type="submission" date="2021-04" db="EMBL/GenBank/DDBJ databases">
        <authorList>
            <person name="Gilroy R."/>
        </authorList>
    </citation>
    <scope>NUCLEOTIDE SEQUENCE</scope>
    <source>
        <strain evidence="4">ChiSjej3B21-8574</strain>
    </source>
</reference>
<keyword evidence="4" id="KW-0238">DNA-binding</keyword>
<proteinExistence type="predicted"/>
<evidence type="ECO:0000313" key="4">
    <source>
        <dbReference type="EMBL" id="HJC50131.1"/>
    </source>
</evidence>
<dbReference type="EMBL" id="DWWD01000023">
    <property type="protein sequence ID" value="HJC50131.1"/>
    <property type="molecule type" value="Genomic_DNA"/>
</dbReference>
<dbReference type="SUPFAM" id="SSF46785">
    <property type="entry name" value="Winged helix' DNA-binding domain"/>
    <property type="match status" value="1"/>
</dbReference>
<dbReference type="Pfam" id="PF00455">
    <property type="entry name" value="DeoRC"/>
    <property type="match status" value="1"/>
</dbReference>
<evidence type="ECO:0000256" key="2">
    <source>
        <dbReference type="ARBA" id="ARBA00023163"/>
    </source>
</evidence>
<sequence length="258" mass="28794">MKLLQDERFLNIIEYLKEHQTATLAELAEYNGVSVDTTRRDIEKLDKDKMVKKVRGGATYHQADITTQRTSVREILNETEKKKIAAALKDYISDGQVIAINSGTTCALAARFLAEHYYRLTILTNNLEVMKIASENDGFNVIVPGGLLDIKEDAIYGEQCEKDILEYNADKLILGVHGVSLEKGVTDFRFKQKEVVQAMLKISGERIVVADSGKLGKVSCVNICGLNEIDHIITNGILESSLKEKYRQAGVNIRSVDE</sequence>
<dbReference type="InterPro" id="IPR001034">
    <property type="entry name" value="DeoR_HTH"/>
</dbReference>
<dbReference type="InterPro" id="IPR050313">
    <property type="entry name" value="Carb_Metab_HTH_regulators"/>
</dbReference>
<evidence type="ECO:0000313" key="5">
    <source>
        <dbReference type="Proteomes" id="UP000823904"/>
    </source>
</evidence>
<organism evidence="4 5">
    <name type="scientific">Candidatus Anaerostipes avistercoris</name>
    <dbReference type="NCBI Taxonomy" id="2838462"/>
    <lineage>
        <taxon>Bacteria</taxon>
        <taxon>Bacillati</taxon>
        <taxon>Bacillota</taxon>
        <taxon>Clostridia</taxon>
        <taxon>Lachnospirales</taxon>
        <taxon>Lachnospiraceae</taxon>
        <taxon>Anaerostipes</taxon>
    </lineage>
</organism>
<dbReference type="SMART" id="SM00420">
    <property type="entry name" value="HTH_DEOR"/>
    <property type="match status" value="1"/>
</dbReference>
<dbReference type="GO" id="GO:0003700">
    <property type="term" value="F:DNA-binding transcription factor activity"/>
    <property type="evidence" value="ECO:0007669"/>
    <property type="project" value="InterPro"/>
</dbReference>
<dbReference type="InterPro" id="IPR014036">
    <property type="entry name" value="DeoR-like_C"/>
</dbReference>
<dbReference type="PANTHER" id="PTHR30363">
    <property type="entry name" value="HTH-TYPE TRANSCRIPTIONAL REGULATOR SRLR-RELATED"/>
    <property type="match status" value="1"/>
</dbReference>
<dbReference type="Gene3D" id="3.40.50.1360">
    <property type="match status" value="1"/>
</dbReference>
<dbReference type="PANTHER" id="PTHR30363:SF44">
    <property type="entry name" value="AGA OPERON TRANSCRIPTIONAL REPRESSOR-RELATED"/>
    <property type="match status" value="1"/>
</dbReference>
<dbReference type="PROSITE" id="PS51000">
    <property type="entry name" value="HTH_DEOR_2"/>
    <property type="match status" value="1"/>
</dbReference>
<evidence type="ECO:0000256" key="1">
    <source>
        <dbReference type="ARBA" id="ARBA00023015"/>
    </source>
</evidence>
<dbReference type="SUPFAM" id="SSF100950">
    <property type="entry name" value="NagB/RpiA/CoA transferase-like"/>
    <property type="match status" value="1"/>
</dbReference>
<keyword evidence="1" id="KW-0805">Transcription regulation</keyword>
<accession>A0A9D2T9D0</accession>